<dbReference type="SUPFAM" id="SSF53756">
    <property type="entry name" value="UDP-Glycosyltransferase/glycogen phosphorylase"/>
    <property type="match status" value="1"/>
</dbReference>
<keyword evidence="2" id="KW-0808">Transferase</keyword>
<evidence type="ECO:0000256" key="2">
    <source>
        <dbReference type="ARBA" id="ARBA00022679"/>
    </source>
</evidence>
<reference evidence="3 4" key="1">
    <citation type="submission" date="2018-09" db="EMBL/GenBank/DDBJ databases">
        <authorList>
            <person name="Postec A."/>
        </authorList>
    </citation>
    <scope>NUCLEOTIDE SEQUENCE [LARGE SCALE GENOMIC DNA]</scope>
    <source>
        <strain evidence="3">70B-A</strain>
    </source>
</reference>
<proteinExistence type="predicted"/>
<dbReference type="GO" id="GO:0016757">
    <property type="term" value="F:glycosyltransferase activity"/>
    <property type="evidence" value="ECO:0007669"/>
    <property type="project" value="UniProtKB-KW"/>
</dbReference>
<dbReference type="Gene3D" id="3.40.50.2000">
    <property type="entry name" value="Glycogen Phosphorylase B"/>
    <property type="match status" value="1"/>
</dbReference>
<organism evidence="3 4">
    <name type="scientific">Petrocella atlantisensis</name>
    <dbReference type="NCBI Taxonomy" id="2173034"/>
    <lineage>
        <taxon>Bacteria</taxon>
        <taxon>Bacillati</taxon>
        <taxon>Bacillota</taxon>
        <taxon>Clostridia</taxon>
        <taxon>Lachnospirales</taxon>
        <taxon>Vallitaleaceae</taxon>
        <taxon>Petrocella</taxon>
    </lineage>
</organism>
<dbReference type="EMBL" id="LR130778">
    <property type="protein sequence ID" value="VDN46214.1"/>
    <property type="molecule type" value="Genomic_DNA"/>
</dbReference>
<gene>
    <name evidence="3" type="ORF">PATL70BA_0365</name>
</gene>
<dbReference type="Pfam" id="PF13692">
    <property type="entry name" value="Glyco_trans_1_4"/>
    <property type="match status" value="1"/>
</dbReference>
<sequence>MAIKQIKYIAFYSNDFIGSQNRQMAISATNKIDYICSAFRRNNYEVELISPSWTNNQRGYYKGEVINAIEGVFLRIFASFGAKNKIQRICKYIFSLFQLLLYLLFNTKKGEPIVVYHSISLSLPIRIVKHLKKIKLILEVEEIYQDIQSHSKYMTKSEYKLFESADSFIFSTELLNNSINKANKPYIIINGTYQVEEDRKCKFNDDKIHVVYAGTFDPRKGGALAAAAVAEYLPKNYHIHIIGFGSKDDTSILLKKIDELSKNTEATITYDGLFSGEAYIRFLQKCDIGLSTQTPEAAYNETSFPSKILSYMANGLRVVSVRIKTIEISTVGQEVYYYDEPNPKAIASTITSIDLSESYNSREIIRRLNLNFTENIKKLLEE</sequence>
<dbReference type="RefSeq" id="WP_125135764.1">
    <property type="nucleotide sequence ID" value="NZ_LR130778.1"/>
</dbReference>
<evidence type="ECO:0000313" key="4">
    <source>
        <dbReference type="Proteomes" id="UP000279029"/>
    </source>
</evidence>
<evidence type="ECO:0008006" key="5">
    <source>
        <dbReference type="Google" id="ProtNLM"/>
    </source>
</evidence>
<dbReference type="PANTHER" id="PTHR12526">
    <property type="entry name" value="GLYCOSYLTRANSFERASE"/>
    <property type="match status" value="1"/>
</dbReference>
<protein>
    <recommendedName>
        <fullName evidence="5">Glycosyl transferase family 1 domain-containing protein</fullName>
    </recommendedName>
</protein>
<dbReference type="KEGG" id="cbar:PATL70BA_0365"/>
<dbReference type="PANTHER" id="PTHR12526:SF629">
    <property type="entry name" value="TEICHURONIC ACID BIOSYNTHESIS GLYCOSYLTRANSFERASE TUAH-RELATED"/>
    <property type="match status" value="1"/>
</dbReference>
<keyword evidence="4" id="KW-1185">Reference proteome</keyword>
<accession>A0A3P7NSP7</accession>
<dbReference type="OrthoDB" id="9790710at2"/>
<dbReference type="Proteomes" id="UP000279029">
    <property type="component" value="Chromosome"/>
</dbReference>
<dbReference type="AlphaFoldDB" id="A0A3P7NSP7"/>
<keyword evidence="1" id="KW-0328">Glycosyltransferase</keyword>
<evidence type="ECO:0000313" key="3">
    <source>
        <dbReference type="EMBL" id="VDN46214.1"/>
    </source>
</evidence>
<name>A0A3P7NSP7_9FIRM</name>
<evidence type="ECO:0000256" key="1">
    <source>
        <dbReference type="ARBA" id="ARBA00022676"/>
    </source>
</evidence>